<dbReference type="RefSeq" id="WP_340330278.1">
    <property type="nucleotide sequence ID" value="NZ_JAZHOF010000005.1"/>
</dbReference>
<feature type="domain" description="ABC transporter" evidence="3">
    <location>
        <begin position="2"/>
        <end position="249"/>
    </location>
</feature>
<evidence type="ECO:0000256" key="1">
    <source>
        <dbReference type="ARBA" id="ARBA00022741"/>
    </source>
</evidence>
<dbReference type="InterPro" id="IPR027417">
    <property type="entry name" value="P-loop_NTPase"/>
</dbReference>
<dbReference type="PANTHER" id="PTHR24220">
    <property type="entry name" value="IMPORT ATP-BINDING PROTEIN"/>
    <property type="match status" value="1"/>
</dbReference>
<keyword evidence="2 4" id="KW-0067">ATP-binding</keyword>
<keyword evidence="5" id="KW-1185">Reference proteome</keyword>
<dbReference type="GO" id="GO:0016887">
    <property type="term" value="F:ATP hydrolysis activity"/>
    <property type="evidence" value="ECO:0007669"/>
    <property type="project" value="InterPro"/>
</dbReference>
<name>A0AAW9RS23_9HYPH</name>
<dbReference type="InterPro" id="IPR003439">
    <property type="entry name" value="ABC_transporter-like_ATP-bd"/>
</dbReference>
<dbReference type="SUPFAM" id="SSF52540">
    <property type="entry name" value="P-loop containing nucleoside triphosphate hydrolases"/>
    <property type="match status" value="1"/>
</dbReference>
<accession>A0AAW9RS23</accession>
<dbReference type="AlphaFoldDB" id="A0AAW9RS23"/>
<evidence type="ECO:0000313" key="5">
    <source>
        <dbReference type="Proteomes" id="UP001378188"/>
    </source>
</evidence>
<dbReference type="GO" id="GO:0005524">
    <property type="term" value="F:ATP binding"/>
    <property type="evidence" value="ECO:0007669"/>
    <property type="project" value="UniProtKB-KW"/>
</dbReference>
<sequence>MLEAANVSVVFNPGTALENRALRGVSLSIGEGEFVTVIGTNGAGKSTLLGVFAGDVMPASGSVLIDGDDVTRQTACRRARRLGRVFQDPRAGTCEGLTILENLAVAAQRTRGRTLRPGAPRDRIAHWKERLAGLGLGLENRLNDRVGLLSGGQRQALSLLMSCLVPNKALLLDEHTAALDPNAAANVLRLTDEFAARDKLTVLMVTHSMAQALAHGTRTIMLHEGRILFDLTGEERRSMTVAHLLDLFQQIRGDTVEDDAMVLG</sequence>
<dbReference type="PANTHER" id="PTHR24220:SF692">
    <property type="entry name" value="ABC TRANSPORTER DOMAIN-CONTAINING PROTEIN"/>
    <property type="match status" value="1"/>
</dbReference>
<organism evidence="4 5">
    <name type="scientific">Microbaculum marinum</name>
    <dbReference type="NCBI Taxonomy" id="1764581"/>
    <lineage>
        <taxon>Bacteria</taxon>
        <taxon>Pseudomonadati</taxon>
        <taxon>Pseudomonadota</taxon>
        <taxon>Alphaproteobacteria</taxon>
        <taxon>Hyphomicrobiales</taxon>
        <taxon>Tepidamorphaceae</taxon>
        <taxon>Microbaculum</taxon>
    </lineage>
</organism>
<proteinExistence type="predicted"/>
<dbReference type="PROSITE" id="PS50893">
    <property type="entry name" value="ABC_TRANSPORTER_2"/>
    <property type="match status" value="1"/>
</dbReference>
<evidence type="ECO:0000256" key="2">
    <source>
        <dbReference type="ARBA" id="ARBA00022840"/>
    </source>
</evidence>
<keyword evidence="1" id="KW-0547">Nucleotide-binding</keyword>
<dbReference type="InterPro" id="IPR003593">
    <property type="entry name" value="AAA+_ATPase"/>
</dbReference>
<evidence type="ECO:0000313" key="4">
    <source>
        <dbReference type="EMBL" id="MEJ8572581.1"/>
    </source>
</evidence>
<dbReference type="Gene3D" id="3.40.50.300">
    <property type="entry name" value="P-loop containing nucleotide triphosphate hydrolases"/>
    <property type="match status" value="1"/>
</dbReference>
<dbReference type="GO" id="GO:0005886">
    <property type="term" value="C:plasma membrane"/>
    <property type="evidence" value="ECO:0007669"/>
    <property type="project" value="TreeGrafter"/>
</dbReference>
<protein>
    <submittedName>
        <fullName evidence="4">ABC transporter ATP-binding protein</fullName>
    </submittedName>
</protein>
<dbReference type="GO" id="GO:0022857">
    <property type="term" value="F:transmembrane transporter activity"/>
    <property type="evidence" value="ECO:0007669"/>
    <property type="project" value="TreeGrafter"/>
</dbReference>
<comment type="caution">
    <text evidence="4">The sequence shown here is derived from an EMBL/GenBank/DDBJ whole genome shotgun (WGS) entry which is preliminary data.</text>
</comment>
<dbReference type="EMBL" id="JAZHOF010000005">
    <property type="protein sequence ID" value="MEJ8572581.1"/>
    <property type="molecule type" value="Genomic_DNA"/>
</dbReference>
<dbReference type="SMART" id="SM00382">
    <property type="entry name" value="AAA"/>
    <property type="match status" value="1"/>
</dbReference>
<dbReference type="InterPro" id="IPR015854">
    <property type="entry name" value="ABC_transpr_LolD-like"/>
</dbReference>
<dbReference type="Proteomes" id="UP001378188">
    <property type="component" value="Unassembled WGS sequence"/>
</dbReference>
<gene>
    <name evidence="4" type="ORF">V3328_13915</name>
</gene>
<evidence type="ECO:0000259" key="3">
    <source>
        <dbReference type="PROSITE" id="PS50893"/>
    </source>
</evidence>
<dbReference type="Pfam" id="PF00005">
    <property type="entry name" value="ABC_tran"/>
    <property type="match status" value="1"/>
</dbReference>
<reference evidence="4 5" key="1">
    <citation type="submission" date="2024-02" db="EMBL/GenBank/DDBJ databases">
        <title>Genome analysis and characterization of Microbaculum marinisediminis sp. nov., isolated from marine sediment.</title>
        <authorList>
            <person name="Du Z.-J."/>
            <person name="Ye Y.-Q."/>
            <person name="Zhang Z.-R."/>
            <person name="Yuan S.-M."/>
            <person name="Zhang X.-Y."/>
        </authorList>
    </citation>
    <scope>NUCLEOTIDE SEQUENCE [LARGE SCALE GENOMIC DNA]</scope>
    <source>
        <strain evidence="4 5">SDUM1044001</strain>
    </source>
</reference>